<dbReference type="Proteomes" id="UP000886076">
    <property type="component" value="Unassembled WGS sequence"/>
</dbReference>
<dbReference type="InterPro" id="IPR001626">
    <property type="entry name" value="ABC_TroCD"/>
</dbReference>
<evidence type="ECO:0000313" key="7">
    <source>
        <dbReference type="EMBL" id="HEW63878.1"/>
    </source>
</evidence>
<feature type="transmembrane region" description="Helical" evidence="6">
    <location>
        <begin position="89"/>
        <end position="107"/>
    </location>
</feature>
<gene>
    <name evidence="8" type="ORF">C0188_01675</name>
    <name evidence="7" type="ORF">ENO39_02310</name>
</gene>
<evidence type="ECO:0000256" key="2">
    <source>
        <dbReference type="ARBA" id="ARBA00008034"/>
    </source>
</evidence>
<dbReference type="AlphaFoldDB" id="A0A2J6N5B6"/>
<feature type="transmembrane region" description="Helical" evidence="6">
    <location>
        <begin position="248"/>
        <end position="269"/>
    </location>
</feature>
<dbReference type="Pfam" id="PF00950">
    <property type="entry name" value="ABC-3"/>
    <property type="match status" value="1"/>
</dbReference>
<evidence type="ECO:0000256" key="6">
    <source>
        <dbReference type="SAM" id="Phobius"/>
    </source>
</evidence>
<dbReference type="GO" id="GO:0043190">
    <property type="term" value="C:ATP-binding cassette (ABC) transporter complex"/>
    <property type="evidence" value="ECO:0007669"/>
    <property type="project" value="InterPro"/>
</dbReference>
<dbReference type="PANTHER" id="PTHR30477:SF21">
    <property type="entry name" value="ABC-3 PROTEIN"/>
    <property type="match status" value="1"/>
</dbReference>
<dbReference type="Gene3D" id="1.10.3470.10">
    <property type="entry name" value="ABC transporter involved in vitamin B12 uptake, BtuC"/>
    <property type="match status" value="1"/>
</dbReference>
<dbReference type="EMBL" id="DSFH01000036">
    <property type="protein sequence ID" value="HEW63878.1"/>
    <property type="molecule type" value="Genomic_DNA"/>
</dbReference>
<evidence type="ECO:0000256" key="5">
    <source>
        <dbReference type="ARBA" id="ARBA00023136"/>
    </source>
</evidence>
<comment type="caution">
    <text evidence="8">The sequence shown here is derived from an EMBL/GenBank/DDBJ whole genome shotgun (WGS) entry which is preliminary data.</text>
</comment>
<keyword evidence="5 6" id="KW-0472">Membrane</keyword>
<feature type="transmembrane region" description="Helical" evidence="6">
    <location>
        <begin position="59"/>
        <end position="83"/>
    </location>
</feature>
<comment type="subcellular location">
    <subcellularLocation>
        <location evidence="1">Membrane</location>
        <topology evidence="1">Multi-pass membrane protein</topology>
    </subcellularLocation>
</comment>
<feature type="transmembrane region" description="Helical" evidence="6">
    <location>
        <begin position="161"/>
        <end position="179"/>
    </location>
</feature>
<keyword evidence="4 6" id="KW-1133">Transmembrane helix</keyword>
<feature type="transmembrane region" description="Helical" evidence="6">
    <location>
        <begin position="119"/>
        <end position="141"/>
    </location>
</feature>
<evidence type="ECO:0000256" key="4">
    <source>
        <dbReference type="ARBA" id="ARBA00022989"/>
    </source>
</evidence>
<name>A0A2J6N5B6_9CREN</name>
<reference evidence="7" key="2">
    <citation type="journal article" date="2020" name="mSystems">
        <title>Genome- and Community-Level Interaction Insights into Carbon Utilization and Element Cycling Functions of Hydrothermarchaeota in Hydrothermal Sediment.</title>
        <authorList>
            <person name="Zhou Z."/>
            <person name="Liu Y."/>
            <person name="Xu W."/>
            <person name="Pan J."/>
            <person name="Luo Z.H."/>
            <person name="Li M."/>
        </authorList>
    </citation>
    <scope>NUCLEOTIDE SEQUENCE [LARGE SCALE GENOMIC DNA]</scope>
    <source>
        <strain evidence="7">SpSt-1261</strain>
    </source>
</reference>
<organism evidence="8 9">
    <name type="scientific">Fervidicoccus fontis</name>
    <dbReference type="NCBI Taxonomy" id="683846"/>
    <lineage>
        <taxon>Archaea</taxon>
        <taxon>Thermoproteota</taxon>
        <taxon>Thermoprotei</taxon>
        <taxon>Fervidicoccales</taxon>
        <taxon>Fervidicoccaceae</taxon>
        <taxon>Fervidicoccus</taxon>
    </lineage>
</organism>
<keyword evidence="3 6" id="KW-0812">Transmembrane</keyword>
<feature type="transmembrane region" description="Helical" evidence="6">
    <location>
        <begin position="9"/>
        <end position="28"/>
    </location>
</feature>
<dbReference type="PANTHER" id="PTHR30477">
    <property type="entry name" value="ABC-TRANSPORTER METAL-BINDING PROTEIN"/>
    <property type="match status" value="1"/>
</dbReference>
<reference evidence="8 9" key="1">
    <citation type="submission" date="2018-01" db="EMBL/GenBank/DDBJ databases">
        <title>Metagenomic assembled genomes from two thermal pools in the Uzon Caldera, Kamchatka, Russia.</title>
        <authorList>
            <person name="Wilkins L."/>
            <person name="Ettinger C."/>
        </authorList>
    </citation>
    <scope>NUCLEOTIDE SEQUENCE [LARGE SCALE GENOMIC DNA]</scope>
    <source>
        <strain evidence="8">ZAV-06</strain>
    </source>
</reference>
<feature type="transmembrane region" description="Helical" evidence="6">
    <location>
        <begin position="34"/>
        <end position="54"/>
    </location>
</feature>
<protein>
    <submittedName>
        <fullName evidence="7">Metal ABC transporter permease</fullName>
    </submittedName>
</protein>
<evidence type="ECO:0000313" key="9">
    <source>
        <dbReference type="Proteomes" id="UP000237153"/>
    </source>
</evidence>
<evidence type="ECO:0000256" key="1">
    <source>
        <dbReference type="ARBA" id="ARBA00004141"/>
    </source>
</evidence>
<sequence length="297" mass="32307">MIKMKIEDIYLSMLGLSIPLAIILSISYPSYFNPIWMTVLLGSALIYGIIGPILSAKNLLFLAGSIPHSALLSASMGILLSMMISGSNLVWSIIFNVILIFTIGLVIHRGSDPNKYTSIFIGTTASLTVIVLYYITNHFYLLTSVESILLGDPLLSTRSDAILIFVLAAITLLFFGLTYKEHIYIGITGEEAKLAGLRTEIYEFFFYLFLGITSATLMKIVGFILTHVFILIPGAAGSLVARKSKEAIALSMNIAAYSAIIGLFLGVFFNLSPSGTTGICMIAIYIVINVAKKVYGR</sequence>
<feature type="transmembrane region" description="Helical" evidence="6">
    <location>
        <begin position="200"/>
        <end position="218"/>
    </location>
</feature>
<accession>A0A2J6N5B6</accession>
<evidence type="ECO:0000256" key="3">
    <source>
        <dbReference type="ARBA" id="ARBA00022692"/>
    </source>
</evidence>
<evidence type="ECO:0000313" key="8">
    <source>
        <dbReference type="EMBL" id="PMB75799.1"/>
    </source>
</evidence>
<dbReference type="InterPro" id="IPR037294">
    <property type="entry name" value="ABC_BtuC-like"/>
</dbReference>
<proteinExistence type="inferred from homology"/>
<dbReference type="GO" id="GO:0055085">
    <property type="term" value="P:transmembrane transport"/>
    <property type="evidence" value="ECO:0007669"/>
    <property type="project" value="InterPro"/>
</dbReference>
<dbReference type="Proteomes" id="UP000237153">
    <property type="component" value="Unassembled WGS sequence"/>
</dbReference>
<dbReference type="SUPFAM" id="SSF81345">
    <property type="entry name" value="ABC transporter involved in vitamin B12 uptake, BtuC"/>
    <property type="match status" value="1"/>
</dbReference>
<comment type="similarity">
    <text evidence="2">Belongs to the ABC-3 integral membrane protein family.</text>
</comment>
<feature type="transmembrane region" description="Helical" evidence="6">
    <location>
        <begin position="224"/>
        <end position="241"/>
    </location>
</feature>
<feature type="transmembrane region" description="Helical" evidence="6">
    <location>
        <begin position="275"/>
        <end position="291"/>
    </location>
</feature>
<dbReference type="EMBL" id="PNIM01000006">
    <property type="protein sequence ID" value="PMB75799.1"/>
    <property type="molecule type" value="Genomic_DNA"/>
</dbReference>